<protein>
    <recommendedName>
        <fullName evidence="1">Conserved hypothetical protein CHP02391 domain-containing protein</fullName>
    </recommendedName>
</protein>
<proteinExistence type="predicted"/>
<gene>
    <name evidence="2" type="ORF">S06H3_45611</name>
</gene>
<dbReference type="NCBIfam" id="TIGR02391">
    <property type="entry name" value="hypoth_ymh"/>
    <property type="match status" value="1"/>
</dbReference>
<evidence type="ECO:0000259" key="1">
    <source>
        <dbReference type="Pfam" id="PF09509"/>
    </source>
</evidence>
<reference evidence="2" key="1">
    <citation type="journal article" date="2014" name="Front. Microbiol.">
        <title>High frequency of phylogenetically diverse reductive dehalogenase-homologous genes in deep subseafloor sedimentary metagenomes.</title>
        <authorList>
            <person name="Kawai M."/>
            <person name="Futagami T."/>
            <person name="Toyoda A."/>
            <person name="Takaki Y."/>
            <person name="Nishi S."/>
            <person name="Hori S."/>
            <person name="Arai W."/>
            <person name="Tsubouchi T."/>
            <person name="Morono Y."/>
            <person name="Uchiyama I."/>
            <person name="Ito T."/>
            <person name="Fujiyama A."/>
            <person name="Inagaki F."/>
            <person name="Takami H."/>
        </authorList>
    </citation>
    <scope>NUCLEOTIDE SEQUENCE</scope>
    <source>
        <strain evidence="2">Expedition CK06-06</strain>
    </source>
</reference>
<dbReference type="AlphaFoldDB" id="X1NW82"/>
<accession>X1NW82</accession>
<dbReference type="Pfam" id="PF09509">
    <property type="entry name" value="Hypoth_Ymh"/>
    <property type="match status" value="1"/>
</dbReference>
<feature type="domain" description="Conserved hypothetical protein CHP02391" evidence="1">
    <location>
        <begin position="59"/>
        <end position="173"/>
    </location>
</feature>
<dbReference type="EMBL" id="BARV01028505">
    <property type="protein sequence ID" value="GAI34456.1"/>
    <property type="molecule type" value="Genomic_DNA"/>
</dbReference>
<feature type="non-terminal residue" evidence="2">
    <location>
        <position position="1"/>
    </location>
</feature>
<name>X1NW82_9ZZZZ</name>
<comment type="caution">
    <text evidence="2">The sequence shown here is derived from an EMBL/GenBank/DDBJ whole genome shotgun (WGS) entry which is preliminary data.</text>
</comment>
<organism evidence="2">
    <name type="scientific">marine sediment metagenome</name>
    <dbReference type="NCBI Taxonomy" id="412755"/>
    <lineage>
        <taxon>unclassified sequences</taxon>
        <taxon>metagenomes</taxon>
        <taxon>ecological metagenomes</taxon>
    </lineage>
</organism>
<evidence type="ECO:0000313" key="2">
    <source>
        <dbReference type="EMBL" id="GAI34456.1"/>
    </source>
</evidence>
<sequence length="178" mass="20357">DELAKAITEAWIWLEREGMLAPKPRQGRDWVYVTRRGKKLLAHSDINKYIRSDLIPRKSLDPVLANKVYPLFIRGDYDTAVFQAFKEVEIRVREAASLPQDLFGVDLVRNAFNPENGKLTDMTSIKAEREAKSHLFAGALGLFKNPSSHRDVNWQDPGECAELIYLANHLLRLVKNVE</sequence>
<dbReference type="InterPro" id="IPR012654">
    <property type="entry name" value="CHP02391"/>
</dbReference>